<dbReference type="AlphaFoldDB" id="A0A5S3PWB5"/>
<evidence type="ECO:0000256" key="2">
    <source>
        <dbReference type="ARBA" id="ARBA00022670"/>
    </source>
</evidence>
<dbReference type="PANTHER" id="PTHR15910:SF1">
    <property type="entry name" value="ARCHAEMETZINCIN-2"/>
    <property type="match status" value="1"/>
</dbReference>
<dbReference type="InterPro" id="IPR024079">
    <property type="entry name" value="MetalloPept_cat_dom_sf"/>
</dbReference>
<evidence type="ECO:0000256" key="5">
    <source>
        <dbReference type="ARBA" id="ARBA00022833"/>
    </source>
</evidence>
<dbReference type="RefSeq" id="WP_138657304.1">
    <property type="nucleotide sequence ID" value="NZ_VATY01000001.1"/>
</dbReference>
<dbReference type="Pfam" id="PF07998">
    <property type="entry name" value="Peptidase_M54"/>
    <property type="match status" value="1"/>
</dbReference>
<gene>
    <name evidence="8" type="ORF">FEE95_07750</name>
</gene>
<keyword evidence="7" id="KW-0472">Membrane</keyword>
<evidence type="ECO:0000256" key="3">
    <source>
        <dbReference type="ARBA" id="ARBA00022723"/>
    </source>
</evidence>
<evidence type="ECO:0000256" key="1">
    <source>
        <dbReference type="ARBA" id="ARBA00001947"/>
    </source>
</evidence>
<organism evidence="8 9">
    <name type="scientific">Maribacter algarum</name>
    <name type="common">ex Zhang et al. 2020</name>
    <dbReference type="NCBI Taxonomy" id="2578118"/>
    <lineage>
        <taxon>Bacteria</taxon>
        <taxon>Pseudomonadati</taxon>
        <taxon>Bacteroidota</taxon>
        <taxon>Flavobacteriia</taxon>
        <taxon>Flavobacteriales</taxon>
        <taxon>Flavobacteriaceae</taxon>
        <taxon>Maribacter</taxon>
    </lineage>
</organism>
<reference evidence="8 9" key="1">
    <citation type="submission" date="2019-05" db="EMBL/GenBank/DDBJ databases">
        <authorList>
            <person name="Zhang J.-Y."/>
            <person name="Feg X."/>
            <person name="Du Z.-J."/>
        </authorList>
    </citation>
    <scope>NUCLEOTIDE SEQUENCE [LARGE SCALE GENOMIC DNA]</scope>
    <source>
        <strain evidence="8 9">RZ26</strain>
    </source>
</reference>
<evidence type="ECO:0000256" key="7">
    <source>
        <dbReference type="SAM" id="Phobius"/>
    </source>
</evidence>
<keyword evidence="7" id="KW-1133">Transmembrane helix</keyword>
<protein>
    <recommendedName>
        <fullName evidence="10">Archaemetzincin</fullName>
    </recommendedName>
</protein>
<keyword evidence="9" id="KW-1185">Reference proteome</keyword>
<keyword evidence="4" id="KW-0378">Hydrolase</keyword>
<dbReference type="GO" id="GO:0008237">
    <property type="term" value="F:metallopeptidase activity"/>
    <property type="evidence" value="ECO:0007669"/>
    <property type="project" value="UniProtKB-KW"/>
</dbReference>
<comment type="cofactor">
    <cofactor evidence="1">
        <name>Zn(2+)</name>
        <dbReference type="ChEBI" id="CHEBI:29105"/>
    </cofactor>
</comment>
<keyword evidence="2" id="KW-0645">Protease</keyword>
<sequence>MKRKLIILKLIIVTSIGFLIAYLSPKVVPGLTKYGSDNEIESLHQPLKKALPGEWLSIVKEPGQTFEQYSNSNPNGKTKNRNKIYIRPIGNFSYTEKKVLKSTSEYLENFYELPVEILDSISIALIPKTSFRIHQGNRQTSAKYILNNLLASNIPNDAAAYIAFTKIDLYNEAKKNFVLGLGNLVNRSGVYSMARFGNPDNSDLAYKMFVSRTFKIASHELGHIFGVKHCIDYRCIMNGSNSLIESDSKPVYFCPIDLKKVCWNLKIDPAERFMKLKTFWSKNRFEENSNFYHKSEILINSNVLE</sequence>
<evidence type="ECO:0008006" key="10">
    <source>
        <dbReference type="Google" id="ProtNLM"/>
    </source>
</evidence>
<dbReference type="EMBL" id="VATY01000001">
    <property type="protein sequence ID" value="TMM59316.1"/>
    <property type="molecule type" value="Genomic_DNA"/>
</dbReference>
<name>A0A5S3PWB5_9FLAO</name>
<keyword evidence="7" id="KW-0812">Transmembrane</keyword>
<evidence type="ECO:0000256" key="6">
    <source>
        <dbReference type="ARBA" id="ARBA00023049"/>
    </source>
</evidence>
<feature type="transmembrane region" description="Helical" evidence="7">
    <location>
        <begin position="7"/>
        <end position="24"/>
    </location>
</feature>
<keyword evidence="5" id="KW-0862">Zinc</keyword>
<dbReference type="Proteomes" id="UP000310314">
    <property type="component" value="Unassembled WGS sequence"/>
</dbReference>
<proteinExistence type="predicted"/>
<evidence type="ECO:0000256" key="4">
    <source>
        <dbReference type="ARBA" id="ARBA00022801"/>
    </source>
</evidence>
<dbReference type="Gene3D" id="3.40.390.10">
    <property type="entry name" value="Collagenase (Catalytic Domain)"/>
    <property type="match status" value="1"/>
</dbReference>
<comment type="caution">
    <text evidence="8">The sequence shown here is derived from an EMBL/GenBank/DDBJ whole genome shotgun (WGS) entry which is preliminary data.</text>
</comment>
<evidence type="ECO:0000313" key="9">
    <source>
        <dbReference type="Proteomes" id="UP000310314"/>
    </source>
</evidence>
<dbReference type="OrthoDB" id="9784246at2"/>
<dbReference type="GO" id="GO:0006508">
    <property type="term" value="P:proteolysis"/>
    <property type="evidence" value="ECO:0007669"/>
    <property type="project" value="UniProtKB-KW"/>
</dbReference>
<dbReference type="PANTHER" id="PTHR15910">
    <property type="entry name" value="ARCHAEMETZINCIN"/>
    <property type="match status" value="1"/>
</dbReference>
<dbReference type="InterPro" id="IPR012962">
    <property type="entry name" value="Pept_M54_archaemetzincn"/>
</dbReference>
<keyword evidence="6" id="KW-0482">Metalloprotease</keyword>
<evidence type="ECO:0000313" key="8">
    <source>
        <dbReference type="EMBL" id="TMM59316.1"/>
    </source>
</evidence>
<dbReference type="GO" id="GO:0046872">
    <property type="term" value="F:metal ion binding"/>
    <property type="evidence" value="ECO:0007669"/>
    <property type="project" value="UniProtKB-KW"/>
</dbReference>
<dbReference type="SUPFAM" id="SSF55486">
    <property type="entry name" value="Metalloproteases ('zincins'), catalytic domain"/>
    <property type="match status" value="1"/>
</dbReference>
<keyword evidence="3" id="KW-0479">Metal-binding</keyword>
<dbReference type="CDD" id="cd11375">
    <property type="entry name" value="Peptidase_M54"/>
    <property type="match status" value="1"/>
</dbReference>
<accession>A0A5S3PWB5</accession>